<dbReference type="AlphaFoldDB" id="A0A1Q9D777"/>
<evidence type="ECO:0000313" key="1">
    <source>
        <dbReference type="EMBL" id="OLP91000.1"/>
    </source>
</evidence>
<sequence>MSQKRTSCGADCGCVYKTDLRWHLKGSARKGALNSNMNGRSLLLTACQAREPRWHLKGSARSKQLATAKSARNKGDPVIPGANMQNKHTLATPVDTSAFKDDVKPKSPSAQCKRLQVEGLEDLKILTFTGFAWKEVPRVTNTKLAANAKLGTFPARVEKSYRFPFAGPVASSWLLAAMVQGSTSARNELTSGTAGIEGPWLCELESRAGSPYLLAVRGTVACWVTVPVAVRGTVACWVTVPMAVRGTVACWVTLPVAERGNWKRSDFDRCPASAPLRLVRVPSESAAFTYLVVDTVLTSQTSFMGLDGNVKGAVQACSVAEEFAARYRCAERLKHQEELIARLARRDECG</sequence>
<keyword evidence="2" id="KW-1185">Reference proteome</keyword>
<dbReference type="Proteomes" id="UP000186817">
    <property type="component" value="Unassembled WGS sequence"/>
</dbReference>
<comment type="caution">
    <text evidence="1">The sequence shown here is derived from an EMBL/GenBank/DDBJ whole genome shotgun (WGS) entry which is preliminary data.</text>
</comment>
<dbReference type="EMBL" id="LSRX01000684">
    <property type="protein sequence ID" value="OLP91000.1"/>
    <property type="molecule type" value="Genomic_DNA"/>
</dbReference>
<accession>A0A1Q9D777</accession>
<evidence type="ECO:0000313" key="2">
    <source>
        <dbReference type="Proteomes" id="UP000186817"/>
    </source>
</evidence>
<reference evidence="1 2" key="1">
    <citation type="submission" date="2016-02" db="EMBL/GenBank/DDBJ databases">
        <title>Genome analysis of coral dinoflagellate symbionts highlights evolutionary adaptations to a symbiotic lifestyle.</title>
        <authorList>
            <person name="Aranda M."/>
            <person name="Li Y."/>
            <person name="Liew Y.J."/>
            <person name="Baumgarten S."/>
            <person name="Simakov O."/>
            <person name="Wilson M."/>
            <person name="Piel J."/>
            <person name="Ashoor H."/>
            <person name="Bougouffa S."/>
            <person name="Bajic V.B."/>
            <person name="Ryu T."/>
            <person name="Ravasi T."/>
            <person name="Bayer T."/>
            <person name="Micklem G."/>
            <person name="Kim H."/>
            <person name="Bhak J."/>
            <person name="Lajeunesse T.C."/>
            <person name="Voolstra C.R."/>
        </authorList>
    </citation>
    <scope>NUCLEOTIDE SEQUENCE [LARGE SCALE GENOMIC DNA]</scope>
    <source>
        <strain evidence="1 2">CCMP2467</strain>
    </source>
</reference>
<proteinExistence type="predicted"/>
<name>A0A1Q9D777_SYMMI</name>
<protein>
    <submittedName>
        <fullName evidence="1">Uncharacterized protein</fullName>
    </submittedName>
</protein>
<gene>
    <name evidence="1" type="ORF">AK812_SmicGene27368</name>
</gene>
<organism evidence="1 2">
    <name type="scientific">Symbiodinium microadriaticum</name>
    <name type="common">Dinoflagellate</name>
    <name type="synonym">Zooxanthella microadriatica</name>
    <dbReference type="NCBI Taxonomy" id="2951"/>
    <lineage>
        <taxon>Eukaryota</taxon>
        <taxon>Sar</taxon>
        <taxon>Alveolata</taxon>
        <taxon>Dinophyceae</taxon>
        <taxon>Suessiales</taxon>
        <taxon>Symbiodiniaceae</taxon>
        <taxon>Symbiodinium</taxon>
    </lineage>
</organism>